<organism evidence="2 3">
    <name type="scientific">Pandoraea commovens</name>
    <dbReference type="NCBI Taxonomy" id="2508289"/>
    <lineage>
        <taxon>Bacteria</taxon>
        <taxon>Pseudomonadati</taxon>
        <taxon>Pseudomonadota</taxon>
        <taxon>Betaproteobacteria</taxon>
        <taxon>Burkholderiales</taxon>
        <taxon>Burkholderiaceae</taxon>
        <taxon>Pandoraea</taxon>
    </lineage>
</organism>
<name>A0A5E4WAD1_9BURK</name>
<sequence>MTGTARVLRASELNLLTHAKDLVGRAREIAEDTIAWGDHGYRKAFAAGYEAGIKQAAEQALRESLEVTELRLAELRATEQHVCTLVLEVISRVICEMDDVERIERIVRQGLRQLEASHGAVRVIVATELACRLSAQIPQWRATWPCLEFQLEADAGLSNMQCRIETANGSVVGDLEDVLKVLSTMRADMSTACHQDTNMPTSPDSGNGGADV</sequence>
<feature type="region of interest" description="Disordered" evidence="1">
    <location>
        <begin position="193"/>
        <end position="212"/>
    </location>
</feature>
<proteinExistence type="predicted"/>
<protein>
    <submittedName>
        <fullName evidence="2">Yop proteins translocation protein L</fullName>
    </submittedName>
</protein>
<gene>
    <name evidence="2" type="primary">yscL</name>
    <name evidence="2" type="ORF">PCO31010_03122</name>
</gene>
<evidence type="ECO:0000313" key="2">
    <source>
        <dbReference type="EMBL" id="VVE20250.1"/>
    </source>
</evidence>
<accession>A0A5E4WAD1</accession>
<evidence type="ECO:0000256" key="1">
    <source>
        <dbReference type="SAM" id="MobiDB-lite"/>
    </source>
</evidence>
<reference evidence="2 3" key="1">
    <citation type="submission" date="2019-08" db="EMBL/GenBank/DDBJ databases">
        <authorList>
            <person name="Peeters C."/>
        </authorList>
    </citation>
    <scope>NUCLEOTIDE SEQUENCE [LARGE SCALE GENOMIC DNA]</scope>
    <source>
        <strain evidence="2 3">LMG 31010</strain>
    </source>
</reference>
<feature type="compositionally biased region" description="Polar residues" evidence="1">
    <location>
        <begin position="193"/>
        <end position="205"/>
    </location>
</feature>
<dbReference type="AlphaFoldDB" id="A0A5E4WAD1"/>
<evidence type="ECO:0000313" key="3">
    <source>
        <dbReference type="Proteomes" id="UP000343335"/>
    </source>
</evidence>
<dbReference type="EMBL" id="CABPSA010000005">
    <property type="protein sequence ID" value="VVE20250.1"/>
    <property type="molecule type" value="Genomic_DNA"/>
</dbReference>
<dbReference type="Proteomes" id="UP000343335">
    <property type="component" value="Unassembled WGS sequence"/>
</dbReference>